<dbReference type="PANTHER" id="PTHR45765">
    <property type="entry name" value="METHIONINE--TRNA LIGASE"/>
    <property type="match status" value="1"/>
</dbReference>
<evidence type="ECO:0000313" key="18">
    <source>
        <dbReference type="Proteomes" id="UP000053095"/>
    </source>
</evidence>
<dbReference type="EC" id="6.1.1.10" evidence="3"/>
<accession>A0A0B8MZ97</accession>
<dbReference type="AlphaFoldDB" id="A0A0B8MZ97"/>
<feature type="region of interest" description="Disordered" evidence="14">
    <location>
        <begin position="627"/>
        <end position="685"/>
    </location>
</feature>
<keyword evidence="18" id="KW-1185">Reference proteome</keyword>
<dbReference type="SUPFAM" id="SSF47323">
    <property type="entry name" value="Anticodon-binding domain of a subclass of class I aminoacyl-tRNA synthetases"/>
    <property type="match status" value="1"/>
</dbReference>
<feature type="compositionally biased region" description="Basic and acidic residues" evidence="14">
    <location>
        <begin position="672"/>
        <end position="685"/>
    </location>
</feature>
<dbReference type="Gene3D" id="1.10.730.10">
    <property type="entry name" value="Isoleucyl-tRNA Synthetase, Domain 1"/>
    <property type="match status" value="1"/>
</dbReference>
<dbReference type="GO" id="GO:0006431">
    <property type="term" value="P:methionyl-tRNA aminoacylation"/>
    <property type="evidence" value="ECO:0007669"/>
    <property type="project" value="InterPro"/>
</dbReference>
<dbReference type="GO" id="GO:0005524">
    <property type="term" value="F:ATP binding"/>
    <property type="evidence" value="ECO:0007669"/>
    <property type="project" value="UniProtKB-KW"/>
</dbReference>
<dbReference type="NCBIfam" id="TIGR00398">
    <property type="entry name" value="metG"/>
    <property type="match status" value="1"/>
</dbReference>
<keyword evidence="7 13" id="KW-0067">ATP-binding</keyword>
<feature type="domain" description="Methionyl/Leucyl tRNA synthetase" evidence="15">
    <location>
        <begin position="202"/>
        <end position="445"/>
    </location>
</feature>
<proteinExistence type="inferred from homology"/>
<dbReference type="InterPro" id="IPR001412">
    <property type="entry name" value="aa-tRNA-synth_I_CS"/>
</dbReference>
<dbReference type="SUPFAM" id="SSF57770">
    <property type="entry name" value="Methionyl-tRNA synthetase (MetRS), Zn-domain"/>
    <property type="match status" value="1"/>
</dbReference>
<dbReference type="InterPro" id="IPR014729">
    <property type="entry name" value="Rossmann-like_a/b/a_fold"/>
</dbReference>
<dbReference type="CDD" id="cd07957">
    <property type="entry name" value="Anticodon_Ia_Met"/>
    <property type="match status" value="1"/>
</dbReference>
<organism evidence="17 18">
    <name type="scientific">Talaromyces pinophilus</name>
    <name type="common">Penicillium pinophilum</name>
    <dbReference type="NCBI Taxonomy" id="128442"/>
    <lineage>
        <taxon>Eukaryota</taxon>
        <taxon>Fungi</taxon>
        <taxon>Dikarya</taxon>
        <taxon>Ascomycota</taxon>
        <taxon>Pezizomycotina</taxon>
        <taxon>Eurotiomycetes</taxon>
        <taxon>Eurotiomycetidae</taxon>
        <taxon>Eurotiales</taxon>
        <taxon>Trichocomaceae</taxon>
        <taxon>Talaromyces</taxon>
        <taxon>Talaromyces sect. Talaromyces</taxon>
    </lineage>
</organism>
<keyword evidence="4" id="KW-0820">tRNA-binding</keyword>
<dbReference type="GO" id="GO:0000049">
    <property type="term" value="F:tRNA binding"/>
    <property type="evidence" value="ECO:0007669"/>
    <property type="project" value="UniProtKB-KW"/>
</dbReference>
<evidence type="ECO:0000256" key="1">
    <source>
        <dbReference type="ARBA" id="ARBA00004496"/>
    </source>
</evidence>
<evidence type="ECO:0000256" key="3">
    <source>
        <dbReference type="ARBA" id="ARBA00012838"/>
    </source>
</evidence>
<evidence type="ECO:0000256" key="4">
    <source>
        <dbReference type="ARBA" id="ARBA00022555"/>
    </source>
</evidence>
<dbReference type="InterPro" id="IPR014758">
    <property type="entry name" value="Met-tRNA_synth"/>
</dbReference>
<evidence type="ECO:0000313" key="17">
    <source>
        <dbReference type="EMBL" id="GAM43435.1"/>
    </source>
</evidence>
<evidence type="ECO:0000256" key="5">
    <source>
        <dbReference type="ARBA" id="ARBA00022598"/>
    </source>
</evidence>
<dbReference type="InterPro" id="IPR041872">
    <property type="entry name" value="Anticodon_Met"/>
</dbReference>
<dbReference type="GO" id="GO:0004825">
    <property type="term" value="F:methionine-tRNA ligase activity"/>
    <property type="evidence" value="ECO:0007669"/>
    <property type="project" value="UniProtKB-EC"/>
</dbReference>
<dbReference type="Gene3D" id="2.20.28.20">
    <property type="entry name" value="Methionyl-tRNA synthetase, Zn-domain"/>
    <property type="match status" value="1"/>
</dbReference>
<comment type="similarity">
    <text evidence="2 13">Belongs to the class-I aminoacyl-tRNA synthetase family.</text>
</comment>
<feature type="domain" description="Methionyl-tRNA synthetase anticodon-binding" evidence="16">
    <location>
        <begin position="473"/>
        <end position="608"/>
    </location>
</feature>
<evidence type="ECO:0000256" key="12">
    <source>
        <dbReference type="ARBA" id="ARBA00047364"/>
    </source>
</evidence>
<dbReference type="PRINTS" id="PR01041">
    <property type="entry name" value="TRNASYNTHMET"/>
</dbReference>
<comment type="catalytic activity">
    <reaction evidence="12">
        <text>tRNA(Met) + L-methionine + ATP = L-methionyl-tRNA(Met) + AMP + diphosphate</text>
        <dbReference type="Rhea" id="RHEA:13481"/>
        <dbReference type="Rhea" id="RHEA-COMP:9667"/>
        <dbReference type="Rhea" id="RHEA-COMP:9698"/>
        <dbReference type="ChEBI" id="CHEBI:30616"/>
        <dbReference type="ChEBI" id="CHEBI:33019"/>
        <dbReference type="ChEBI" id="CHEBI:57844"/>
        <dbReference type="ChEBI" id="CHEBI:78442"/>
        <dbReference type="ChEBI" id="CHEBI:78530"/>
        <dbReference type="ChEBI" id="CHEBI:456215"/>
        <dbReference type="EC" id="6.1.1.10"/>
    </reaction>
</comment>
<feature type="compositionally biased region" description="Basic and acidic residues" evidence="14">
    <location>
        <begin position="627"/>
        <end position="648"/>
    </location>
</feature>
<dbReference type="PANTHER" id="PTHR45765:SF1">
    <property type="entry name" value="METHIONINE--TRNA LIGASE, CYTOPLASMIC"/>
    <property type="match status" value="1"/>
</dbReference>
<keyword evidence="5 13" id="KW-0436">Ligase</keyword>
<gene>
    <name evidence="17" type="ORF">TCE0_050r18247</name>
</gene>
<dbReference type="InterPro" id="IPR015413">
    <property type="entry name" value="Methionyl/Leucyl_tRNA_Synth"/>
</dbReference>
<name>A0A0B8MZ97_TALPI</name>
<dbReference type="InterPro" id="IPR033911">
    <property type="entry name" value="MetRS_core"/>
</dbReference>
<dbReference type="EMBL" id="DF933846">
    <property type="protein sequence ID" value="GAM43435.1"/>
    <property type="molecule type" value="Genomic_DNA"/>
</dbReference>
<sequence>MAAKEPTLPIPGERNILITSALPYVNNVPHLGNIIGSVLPADVFARYNRARGFPTLYICGSDEYGTATETKALEEGVTPEELCAKYHKIHKGIYDWFNIEFDIFGRTPTAHQTKIVQDVFRGLWDNGYIEERETTQPYCPVEGHATFLADRFVEGECSICGDPGARGDQCDKCGNLLDPLEPDAKEGGEESEEQDVEARATGWLINPRCKLDGATPEKRKTKHLYLRLDALKDKIVPWFEKVSKENDWSINTSSIVQSWIDRGLKPRAITRDIKWGVPIPTGIEGLDEEAYKNKVFYVWFDACIGYVSITANYTDGDNLEGKKWEQWWKDPEQVSLFQFMGKDNVPFHSIIFPGSQLGSGMKWTQVHKISATEYLNYEGGKFSKSKGVGVFGTSAKDTGIDPDIWRFYLLSRRPESSDTEFKWDEFVSTNNNELLKNLGNLVARVTKFCIAKMDGTVPAYSDEAAKAVLTDHENQVNTFLTSYTTSMDATKMRAALNDIMHISSLGNKLLQDNKLDNRLFTEEPDRCAAVINIALNHIHLLASLLSPFMPSTSKSIFEQLGAQPEARIPEKWVTDVLKPGHKLGESKLLFSLIPTAKIEEWREAFGGEEVKRQKALEAEKAAAKKLAKEKEKEKKRLKKEAAAKEAAARKAAAAAEPTTAGDEAANATATQLEKKLTLDDGQKNP</sequence>
<dbReference type="PROSITE" id="PS00178">
    <property type="entry name" value="AA_TRNA_LIGASE_I"/>
    <property type="match status" value="1"/>
</dbReference>
<dbReference type="CDD" id="cd00814">
    <property type="entry name" value="MetRS_core"/>
    <property type="match status" value="1"/>
</dbReference>
<evidence type="ECO:0000256" key="10">
    <source>
        <dbReference type="ARBA" id="ARBA00023146"/>
    </source>
</evidence>
<comment type="subcellular location">
    <subcellularLocation>
        <location evidence="1">Cytoplasm</location>
    </subcellularLocation>
</comment>
<dbReference type="Pfam" id="PF19303">
    <property type="entry name" value="Anticodon_3"/>
    <property type="match status" value="1"/>
</dbReference>
<dbReference type="Pfam" id="PF09334">
    <property type="entry name" value="tRNA-synt_1g"/>
    <property type="match status" value="2"/>
</dbReference>
<dbReference type="GO" id="GO:0017101">
    <property type="term" value="C:aminoacyl-tRNA synthetase multienzyme complex"/>
    <property type="evidence" value="ECO:0007669"/>
    <property type="project" value="TreeGrafter"/>
</dbReference>
<evidence type="ECO:0000256" key="11">
    <source>
        <dbReference type="ARBA" id="ARBA00030904"/>
    </source>
</evidence>
<dbReference type="Proteomes" id="UP000053095">
    <property type="component" value="Unassembled WGS sequence"/>
</dbReference>
<keyword evidence="10 13" id="KW-0030">Aminoacyl-tRNA synthetase</keyword>
<keyword evidence="9 13" id="KW-0648">Protein biosynthesis</keyword>
<dbReference type="GO" id="GO:0005829">
    <property type="term" value="C:cytosol"/>
    <property type="evidence" value="ECO:0007669"/>
    <property type="project" value="TreeGrafter"/>
</dbReference>
<dbReference type="SUPFAM" id="SSF52374">
    <property type="entry name" value="Nucleotidylyl transferase"/>
    <property type="match status" value="1"/>
</dbReference>
<evidence type="ECO:0000256" key="2">
    <source>
        <dbReference type="ARBA" id="ARBA00005594"/>
    </source>
</evidence>
<evidence type="ECO:0000256" key="14">
    <source>
        <dbReference type="SAM" id="MobiDB-lite"/>
    </source>
</evidence>
<evidence type="ECO:0000259" key="15">
    <source>
        <dbReference type="Pfam" id="PF09334"/>
    </source>
</evidence>
<evidence type="ECO:0000256" key="7">
    <source>
        <dbReference type="ARBA" id="ARBA00022840"/>
    </source>
</evidence>
<reference evidence="18" key="1">
    <citation type="journal article" date="2015" name="Genome Announc.">
        <title>Draft genome sequence of Talaromyces cellulolyticus strain Y-94, a source of lignocellulosic biomass-degrading enzymes.</title>
        <authorList>
            <person name="Fujii T."/>
            <person name="Koike H."/>
            <person name="Sawayama S."/>
            <person name="Yano S."/>
            <person name="Inoue H."/>
        </authorList>
    </citation>
    <scope>NUCLEOTIDE SEQUENCE [LARGE SCALE GENOMIC DNA]</scope>
    <source>
        <strain evidence="18">Y-94</strain>
    </source>
</reference>
<keyword evidence="8" id="KW-0694">RNA-binding</keyword>
<evidence type="ECO:0000256" key="9">
    <source>
        <dbReference type="ARBA" id="ARBA00022917"/>
    </source>
</evidence>
<evidence type="ECO:0000256" key="13">
    <source>
        <dbReference type="RuleBase" id="RU363039"/>
    </source>
</evidence>
<evidence type="ECO:0000256" key="8">
    <source>
        <dbReference type="ARBA" id="ARBA00022884"/>
    </source>
</evidence>
<dbReference type="InterPro" id="IPR029038">
    <property type="entry name" value="MetRS_Zn"/>
</dbReference>
<dbReference type="InterPro" id="IPR009080">
    <property type="entry name" value="tRNAsynth_Ia_anticodon-bd"/>
</dbReference>
<protein>
    <recommendedName>
        <fullName evidence="3">methionine--tRNA ligase</fullName>
        <ecNumber evidence="3">6.1.1.10</ecNumber>
    </recommendedName>
    <alternativeName>
        <fullName evidence="11">Methionyl-tRNA synthetase</fullName>
    </alternativeName>
</protein>
<evidence type="ECO:0000259" key="16">
    <source>
        <dbReference type="Pfam" id="PF19303"/>
    </source>
</evidence>
<dbReference type="FunFam" id="1.10.730.10:FF:000031">
    <property type="entry name" value="Putative Methionyl-tRNA synthetase"/>
    <property type="match status" value="1"/>
</dbReference>
<dbReference type="Gene3D" id="3.40.50.620">
    <property type="entry name" value="HUPs"/>
    <property type="match status" value="1"/>
</dbReference>
<feature type="domain" description="Methionyl/Leucyl tRNA synthetase" evidence="15">
    <location>
        <begin position="16"/>
        <end position="181"/>
    </location>
</feature>
<keyword evidence="6 13" id="KW-0547">Nucleotide-binding</keyword>
<dbReference type="InterPro" id="IPR023458">
    <property type="entry name" value="Met-tRNA_ligase_1"/>
</dbReference>
<evidence type="ECO:0000256" key="6">
    <source>
        <dbReference type="ARBA" id="ARBA00022741"/>
    </source>
</evidence>